<evidence type="ECO:0000313" key="2">
    <source>
        <dbReference type="EMBL" id="MCE5166382.1"/>
    </source>
</evidence>
<gene>
    <name evidence="2" type="ORF">HAX54_018205</name>
</gene>
<feature type="chain" id="PRO_5045328865" evidence="1">
    <location>
        <begin position="26"/>
        <end position="96"/>
    </location>
</feature>
<evidence type="ECO:0000256" key="1">
    <source>
        <dbReference type="SAM" id="SignalP"/>
    </source>
</evidence>
<name>A0ABS8Y4N1_DATST</name>
<keyword evidence="1" id="KW-0732">Signal</keyword>
<feature type="signal peptide" evidence="1">
    <location>
        <begin position="1"/>
        <end position="25"/>
    </location>
</feature>
<reference evidence="2 3" key="1">
    <citation type="journal article" date="2021" name="BMC Genomics">
        <title>Datura genome reveals duplications of psychoactive alkaloid biosynthetic genes and high mutation rate following tissue culture.</title>
        <authorList>
            <person name="Rajewski A."/>
            <person name="Carter-House D."/>
            <person name="Stajich J."/>
            <person name="Litt A."/>
        </authorList>
    </citation>
    <scope>NUCLEOTIDE SEQUENCE [LARGE SCALE GENOMIC DNA]</scope>
    <source>
        <strain evidence="2">AR-01</strain>
    </source>
</reference>
<comment type="caution">
    <text evidence="2">The sequence shown here is derived from an EMBL/GenBank/DDBJ whole genome shotgun (WGS) entry which is preliminary data.</text>
</comment>
<dbReference type="Proteomes" id="UP000823775">
    <property type="component" value="Unassembled WGS sequence"/>
</dbReference>
<keyword evidence="3" id="KW-1185">Reference proteome</keyword>
<sequence>MDSIDKLYKSVTLILLLLTTNSVLKTSSYWANGPEPPSMPLPPIPKEEEVAVNDLFTLAEVPLKLQNSFSTSRCDQKSIFCDCNTTSCHVTEMYIL</sequence>
<organism evidence="2 3">
    <name type="scientific">Datura stramonium</name>
    <name type="common">Jimsonweed</name>
    <name type="synonym">Common thornapple</name>
    <dbReference type="NCBI Taxonomy" id="4076"/>
    <lineage>
        <taxon>Eukaryota</taxon>
        <taxon>Viridiplantae</taxon>
        <taxon>Streptophyta</taxon>
        <taxon>Embryophyta</taxon>
        <taxon>Tracheophyta</taxon>
        <taxon>Spermatophyta</taxon>
        <taxon>Magnoliopsida</taxon>
        <taxon>eudicotyledons</taxon>
        <taxon>Gunneridae</taxon>
        <taxon>Pentapetalae</taxon>
        <taxon>asterids</taxon>
        <taxon>lamiids</taxon>
        <taxon>Solanales</taxon>
        <taxon>Solanaceae</taxon>
        <taxon>Solanoideae</taxon>
        <taxon>Datureae</taxon>
        <taxon>Datura</taxon>
    </lineage>
</organism>
<dbReference type="EMBL" id="JACEIK010022361">
    <property type="protein sequence ID" value="MCE5166382.1"/>
    <property type="molecule type" value="Genomic_DNA"/>
</dbReference>
<protein>
    <submittedName>
        <fullName evidence="2">Uncharacterized protein</fullName>
    </submittedName>
</protein>
<evidence type="ECO:0000313" key="3">
    <source>
        <dbReference type="Proteomes" id="UP000823775"/>
    </source>
</evidence>
<accession>A0ABS8Y4N1</accession>
<proteinExistence type="predicted"/>